<dbReference type="Pfam" id="PF00294">
    <property type="entry name" value="PfkB"/>
    <property type="match status" value="1"/>
</dbReference>
<evidence type="ECO:0000259" key="13">
    <source>
        <dbReference type="Pfam" id="PF00294"/>
    </source>
</evidence>
<evidence type="ECO:0000256" key="8">
    <source>
        <dbReference type="ARBA" id="ARBA00022840"/>
    </source>
</evidence>
<dbReference type="InterPro" id="IPR011611">
    <property type="entry name" value="PfkB_dom"/>
</dbReference>
<dbReference type="GO" id="GO:0097171">
    <property type="term" value="P:ADP-L-glycero-beta-D-manno-heptose biosynthetic process"/>
    <property type="evidence" value="ECO:0007669"/>
    <property type="project" value="UniProtKB-UniPathway"/>
</dbReference>
<keyword evidence="6 12" id="KW-0547">Nucleotide-binding</keyword>
<dbReference type="SUPFAM" id="SSF53613">
    <property type="entry name" value="Ribokinase-like"/>
    <property type="match status" value="1"/>
</dbReference>
<dbReference type="UniPathway" id="UPA00356">
    <property type="reaction ID" value="UER00437"/>
</dbReference>
<dbReference type="GO" id="GO:0016773">
    <property type="term" value="F:phosphotransferase activity, alcohol group as acceptor"/>
    <property type="evidence" value="ECO:0007669"/>
    <property type="project" value="InterPro"/>
</dbReference>
<dbReference type="FunFam" id="3.40.1190.20:FF:000002">
    <property type="entry name" value="Bifunctional protein HldE"/>
    <property type="match status" value="1"/>
</dbReference>
<proteinExistence type="inferred from homology"/>
<comment type="subunit">
    <text evidence="12">Homodimer.</text>
</comment>
<evidence type="ECO:0000259" key="14">
    <source>
        <dbReference type="Pfam" id="PF01467"/>
    </source>
</evidence>
<keyword evidence="8 12" id="KW-0067">ATP-binding</keyword>
<evidence type="ECO:0000256" key="6">
    <source>
        <dbReference type="ARBA" id="ARBA00022741"/>
    </source>
</evidence>
<gene>
    <name evidence="15" type="primary">waaE</name>
    <name evidence="12" type="synonym">hldE</name>
    <name evidence="15" type="ORF">NCTC13102_00937</name>
</gene>
<comment type="function">
    <text evidence="1 12">Catalyzes the phosphorylation of D-glycero-D-manno-heptose 7-phosphate at the C-1 position to selectively form D-glycero-beta-D-manno-heptose-1,7-bisphosphate.</text>
</comment>
<dbReference type="InterPro" id="IPR011913">
    <property type="entry name" value="RfaE_dom_I"/>
</dbReference>
<reference evidence="15 16" key="1">
    <citation type="submission" date="2018-06" db="EMBL/GenBank/DDBJ databases">
        <authorList>
            <consortium name="Pathogen Informatics"/>
            <person name="Doyle S."/>
        </authorList>
    </citation>
    <scope>NUCLEOTIDE SEQUENCE [LARGE SCALE GENOMIC DNA]</scope>
    <source>
        <strain evidence="15 16">NCTC13102</strain>
    </source>
</reference>
<evidence type="ECO:0000256" key="3">
    <source>
        <dbReference type="ARBA" id="ARBA00004713"/>
    </source>
</evidence>
<comment type="pathway">
    <text evidence="12">Nucleotide-sugar biosynthesis; ADP-L-glycero-beta-D-manno-heptose biosynthesis; ADP-L-glycero-beta-D-manno-heptose from D-glycero-beta-D-manno-heptose 7-phosphate: step 1/4.</text>
</comment>
<dbReference type="Proteomes" id="UP000250166">
    <property type="component" value="Unassembled WGS sequence"/>
</dbReference>
<evidence type="ECO:0000256" key="2">
    <source>
        <dbReference type="ARBA" id="ARBA00003753"/>
    </source>
</evidence>
<dbReference type="InterPro" id="IPR011914">
    <property type="entry name" value="RfaE_dom_II"/>
</dbReference>
<name>A0A2X3AZW7_9HELI</name>
<dbReference type="InterPro" id="IPR004821">
    <property type="entry name" value="Cyt_trans-like"/>
</dbReference>
<dbReference type="InterPro" id="IPR002173">
    <property type="entry name" value="Carboh/pur_kinase_PfkB_CS"/>
</dbReference>
<keyword evidence="4 12" id="KW-0808">Transferase</keyword>
<dbReference type="InterPro" id="IPR029056">
    <property type="entry name" value="Ribokinase-like"/>
</dbReference>
<dbReference type="EMBL" id="UAWL01000006">
    <property type="protein sequence ID" value="SQB98478.1"/>
    <property type="molecule type" value="Genomic_DNA"/>
</dbReference>
<evidence type="ECO:0000256" key="11">
    <source>
        <dbReference type="ARBA" id="ARBA00047428"/>
    </source>
</evidence>
<dbReference type="PROSITE" id="PS00584">
    <property type="entry name" value="PFKB_KINASES_2"/>
    <property type="match status" value="1"/>
</dbReference>
<evidence type="ECO:0000256" key="10">
    <source>
        <dbReference type="ARBA" id="ARBA00023277"/>
    </source>
</evidence>
<feature type="binding site" evidence="12">
    <location>
        <begin position="198"/>
        <end position="201"/>
    </location>
    <ligand>
        <name>ATP</name>
        <dbReference type="ChEBI" id="CHEBI:30616"/>
    </ligand>
</feature>
<dbReference type="PANTHER" id="PTHR46969:SF1">
    <property type="entry name" value="BIFUNCTIONAL PROTEIN HLDE"/>
    <property type="match status" value="1"/>
</dbReference>
<comment type="pathway">
    <text evidence="3">Bacterial outer membrane biogenesis; LPS core biosynthesis.</text>
</comment>
<dbReference type="GO" id="GO:0005829">
    <property type="term" value="C:cytosol"/>
    <property type="evidence" value="ECO:0007669"/>
    <property type="project" value="TreeGrafter"/>
</dbReference>
<feature type="domain" description="Carbohydrate kinase PfkB" evidence="13">
    <location>
        <begin position="9"/>
        <end position="307"/>
    </location>
</feature>
<feature type="region of interest" description="Cytidylyltransferase" evidence="12">
    <location>
        <begin position="346"/>
        <end position="471"/>
    </location>
</feature>
<feature type="active site" evidence="12">
    <location>
        <position position="268"/>
    </location>
</feature>
<dbReference type="AlphaFoldDB" id="A0A2X3AZW7"/>
<accession>A0A2X3AZW7</accession>
<dbReference type="Gene3D" id="3.40.50.620">
    <property type="entry name" value="HUPs"/>
    <property type="match status" value="1"/>
</dbReference>
<dbReference type="HAMAP" id="MF_01603">
    <property type="entry name" value="HldE"/>
    <property type="match status" value="1"/>
</dbReference>
<evidence type="ECO:0000256" key="7">
    <source>
        <dbReference type="ARBA" id="ARBA00022777"/>
    </source>
</evidence>
<feature type="region of interest" description="Ribokinase" evidence="12">
    <location>
        <begin position="1"/>
        <end position="322"/>
    </location>
</feature>
<dbReference type="GO" id="GO:0033785">
    <property type="term" value="F:heptose 7-phosphate kinase activity"/>
    <property type="evidence" value="ECO:0007669"/>
    <property type="project" value="UniProtKB-UniRule"/>
</dbReference>
<dbReference type="GO" id="GO:0009244">
    <property type="term" value="P:lipopolysaccharide core region biosynthetic process"/>
    <property type="evidence" value="ECO:0007669"/>
    <property type="project" value="UniProtKB-UniPathway"/>
</dbReference>
<comment type="function">
    <text evidence="2 12">Catalyzes the ADP transfer from ATP to D-glycero-beta-D-manno-heptose 1-phosphate, yielding ADP-D-glycero-beta-D-manno-heptose.</text>
</comment>
<dbReference type="CDD" id="cd01172">
    <property type="entry name" value="RfaE_like"/>
    <property type="match status" value="1"/>
</dbReference>
<dbReference type="RefSeq" id="WP_023948908.1">
    <property type="nucleotide sequence ID" value="NZ_UAWL01000006.1"/>
</dbReference>
<comment type="similarity">
    <text evidence="12">In the C-terminal section; belongs to the cytidylyltransferase family.</text>
</comment>
<keyword evidence="5 12" id="KW-0548">Nucleotidyltransferase</keyword>
<dbReference type="UniPathway" id="UPA00958"/>
<dbReference type="NCBIfam" id="TIGR02199">
    <property type="entry name" value="rfaE_dom_II"/>
    <property type="match status" value="1"/>
</dbReference>
<dbReference type="InterPro" id="IPR023030">
    <property type="entry name" value="Bifunc_HldE"/>
</dbReference>
<dbReference type="EC" id="2.7.1.167" evidence="12"/>
<comment type="similarity">
    <text evidence="12">In the N-terminal section; belongs to the carbohydrate kinase PfkB family.</text>
</comment>
<evidence type="ECO:0000256" key="4">
    <source>
        <dbReference type="ARBA" id="ARBA00022679"/>
    </source>
</evidence>
<dbReference type="SUPFAM" id="SSF52374">
    <property type="entry name" value="Nucleotidylyl transferase"/>
    <property type="match status" value="1"/>
</dbReference>
<dbReference type="GO" id="GO:0005524">
    <property type="term" value="F:ATP binding"/>
    <property type="evidence" value="ECO:0007669"/>
    <property type="project" value="UniProtKB-UniRule"/>
</dbReference>
<keyword evidence="10 12" id="KW-0119">Carbohydrate metabolism</keyword>
<feature type="domain" description="Cytidyltransferase-like" evidence="14">
    <location>
        <begin position="346"/>
        <end position="457"/>
    </location>
</feature>
<dbReference type="InterPro" id="IPR014729">
    <property type="entry name" value="Rossmann-like_a/b/a_fold"/>
</dbReference>
<dbReference type="NCBIfam" id="TIGR02198">
    <property type="entry name" value="rfaE_dom_I"/>
    <property type="match status" value="1"/>
</dbReference>
<dbReference type="Gene3D" id="3.40.1190.20">
    <property type="match status" value="1"/>
</dbReference>
<evidence type="ECO:0000256" key="5">
    <source>
        <dbReference type="ARBA" id="ARBA00022695"/>
    </source>
</evidence>
<sequence>MFNFNTKQPKILVIGDLMVDHYVWGKCDRISPEAPVQVVNIKNESNRLGGACNVAANLSCLGAKVSICGVIGDDDMGKWLISELDRLCIDVGFVVPIKKRPTTQKSRILVANQQVLRVDREDNNHIDDELKNEILSMLSYKMNTFDAIILSDYAKGVLRDDLTKEIINLARSENKFILVDPKGSDYTKYKNATLLTPNKTEAMQATQIQIKDDESLKEAMLKIKKMCNLEICLVTLSEDGIAILDSKKKLIKSPTISQEVYDVTGAGDTVIAALAFGLSSGLDIFKATTFANAAAAVVVGKVGSATATLSEIISFLHNGAYANSKILQHAELETLLPSLREHKIIFTNGCFDILHRGHIEYLQKAKELGDILIIGLNSDSSVKKLKGESRPINSQDDRAAILSALECVDYIVIFDEETPRDLVRLIAPDVLVKGSDYQGKAIAGSEFAKEVKLVDFIEGKSSTKIIEKIRS</sequence>
<keyword evidence="7 12" id="KW-0418">Kinase</keyword>
<evidence type="ECO:0000256" key="9">
    <source>
        <dbReference type="ARBA" id="ARBA00023268"/>
    </source>
</evidence>
<comment type="catalytic activity">
    <reaction evidence="12">
        <text>D-glycero-beta-D-manno-heptose 7-phosphate + ATP = D-glycero-beta-D-manno-heptose 1,7-bisphosphate + ADP + H(+)</text>
        <dbReference type="Rhea" id="RHEA:27473"/>
        <dbReference type="ChEBI" id="CHEBI:15378"/>
        <dbReference type="ChEBI" id="CHEBI:30616"/>
        <dbReference type="ChEBI" id="CHEBI:60204"/>
        <dbReference type="ChEBI" id="CHEBI:60208"/>
        <dbReference type="ChEBI" id="CHEBI:456216"/>
        <dbReference type="EC" id="2.7.1.167"/>
    </reaction>
</comment>
<dbReference type="Pfam" id="PF01467">
    <property type="entry name" value="CTP_transf_like"/>
    <property type="match status" value="1"/>
</dbReference>
<dbReference type="NCBIfam" id="TIGR00125">
    <property type="entry name" value="cyt_tran_rel"/>
    <property type="match status" value="1"/>
</dbReference>
<dbReference type="PROSITE" id="PS00583">
    <property type="entry name" value="PFKB_KINASES_1"/>
    <property type="match status" value="1"/>
</dbReference>
<dbReference type="GO" id="GO:0033786">
    <property type="term" value="F:heptose-1-phosphate adenylyltransferase activity"/>
    <property type="evidence" value="ECO:0007669"/>
    <property type="project" value="UniProtKB-UniRule"/>
</dbReference>
<comment type="pathway">
    <text evidence="12">Nucleotide-sugar biosynthesis; ADP-L-glycero-beta-D-manno-heptose biosynthesis; ADP-L-glycero-beta-D-manno-heptose from D-glycero-beta-D-manno-heptose 7-phosphate: step 3/4.</text>
</comment>
<protein>
    <recommendedName>
        <fullName evidence="12">Bifunctional protein HldE</fullName>
    </recommendedName>
    <domain>
        <recommendedName>
            <fullName evidence="12">D-beta-D-heptose 7-phosphate kinase</fullName>
            <ecNumber evidence="12">2.7.1.167</ecNumber>
        </recommendedName>
        <alternativeName>
            <fullName evidence="12">D-beta-D-heptose 7-phosphotransferase</fullName>
        </alternativeName>
        <alternativeName>
            <fullName evidence="12">D-glycero-beta-D-manno-heptose-7-phosphate kinase</fullName>
        </alternativeName>
    </domain>
    <domain>
        <recommendedName>
            <fullName evidence="12">D-beta-D-heptose 1-phosphate adenylyltransferase</fullName>
            <ecNumber evidence="12">2.7.7.70</ecNumber>
        </recommendedName>
        <alternativeName>
            <fullName evidence="12">D-glycero-beta-D-manno-heptose 1-phosphate adenylyltransferase</fullName>
        </alternativeName>
    </domain>
</protein>
<evidence type="ECO:0000256" key="12">
    <source>
        <dbReference type="HAMAP-Rule" id="MF_01603"/>
    </source>
</evidence>
<evidence type="ECO:0000313" key="15">
    <source>
        <dbReference type="EMBL" id="SQB98478.1"/>
    </source>
</evidence>
<keyword evidence="9 12" id="KW-0511">Multifunctional enzyme</keyword>
<organism evidence="15 16">
    <name type="scientific">Helicobacter fennelliae</name>
    <dbReference type="NCBI Taxonomy" id="215"/>
    <lineage>
        <taxon>Bacteria</taxon>
        <taxon>Pseudomonadati</taxon>
        <taxon>Campylobacterota</taxon>
        <taxon>Epsilonproteobacteria</taxon>
        <taxon>Campylobacterales</taxon>
        <taxon>Helicobacteraceae</taxon>
        <taxon>Helicobacter</taxon>
    </lineage>
</organism>
<evidence type="ECO:0000256" key="1">
    <source>
        <dbReference type="ARBA" id="ARBA00002319"/>
    </source>
</evidence>
<dbReference type="PANTHER" id="PTHR46969">
    <property type="entry name" value="BIFUNCTIONAL PROTEIN HLDE"/>
    <property type="match status" value="1"/>
</dbReference>
<comment type="catalytic activity">
    <reaction evidence="11 12">
        <text>D-glycero-beta-D-manno-heptose 1-phosphate + ATP + H(+) = ADP-D-glycero-beta-D-manno-heptose + diphosphate</text>
        <dbReference type="Rhea" id="RHEA:27465"/>
        <dbReference type="ChEBI" id="CHEBI:15378"/>
        <dbReference type="ChEBI" id="CHEBI:30616"/>
        <dbReference type="ChEBI" id="CHEBI:33019"/>
        <dbReference type="ChEBI" id="CHEBI:59967"/>
        <dbReference type="ChEBI" id="CHEBI:61593"/>
        <dbReference type="EC" id="2.7.7.70"/>
    </reaction>
</comment>
<dbReference type="EC" id="2.7.7.70" evidence="12"/>
<evidence type="ECO:0000313" key="16">
    <source>
        <dbReference type="Proteomes" id="UP000250166"/>
    </source>
</evidence>